<sequence length="276" mass="32275">MVKVGLSSDNHFDVNRLDAAELLKQQAEYLATHHYDYYFNAGDLFNEMPKSLDYMDKLQNELGTSTQAYFVSGNHDMVRGVTFDELESPLSPQYLHNRLLEIPNSDFVVIGENGWYDYSFAENASTPADADFLKWKHGFWIDGVIEQPMTDSERLELALQQTQHWLDVAQQKHKQVLYLTHFVPRDTFTVYQLKRPSYWNMANALLGSNRTGQLLEQSQVRYAYFGHLHFRNQPLTLGATTYLHQPVGYRRTRFRPEWESADFMTEWKNTLQTVNL</sequence>
<dbReference type="InterPro" id="IPR029052">
    <property type="entry name" value="Metallo-depent_PP-like"/>
</dbReference>
<dbReference type="EMBL" id="JQAT01000011">
    <property type="protein sequence ID" value="KRN27232.1"/>
    <property type="molecule type" value="Genomic_DNA"/>
</dbReference>
<dbReference type="SUPFAM" id="SSF56300">
    <property type="entry name" value="Metallo-dependent phosphatases"/>
    <property type="match status" value="1"/>
</dbReference>
<dbReference type="OrthoDB" id="113290at2"/>
<dbReference type="PATRIC" id="fig|81857.3.peg.728"/>
<dbReference type="Pfam" id="PF00149">
    <property type="entry name" value="Metallophos"/>
    <property type="match status" value="1"/>
</dbReference>
<organism evidence="2 3">
    <name type="scientific">Lactobacillus selangorensis</name>
    <dbReference type="NCBI Taxonomy" id="81857"/>
    <lineage>
        <taxon>Bacteria</taxon>
        <taxon>Bacillati</taxon>
        <taxon>Bacillota</taxon>
        <taxon>Bacilli</taxon>
        <taxon>Lactobacillales</taxon>
        <taxon>Lactobacillaceae</taxon>
        <taxon>Lactobacillus</taxon>
    </lineage>
</organism>
<reference evidence="2 3" key="1">
    <citation type="journal article" date="2015" name="Genome Announc.">
        <title>Expanding the biotechnology potential of lactobacilli through comparative genomics of 213 strains and associated genera.</title>
        <authorList>
            <person name="Sun Z."/>
            <person name="Harris H.M."/>
            <person name="McCann A."/>
            <person name="Guo C."/>
            <person name="Argimon S."/>
            <person name="Zhang W."/>
            <person name="Yang X."/>
            <person name="Jeffery I.B."/>
            <person name="Cooney J.C."/>
            <person name="Kagawa T.F."/>
            <person name="Liu W."/>
            <person name="Song Y."/>
            <person name="Salvetti E."/>
            <person name="Wrobel A."/>
            <person name="Rasinkangas P."/>
            <person name="Parkhill J."/>
            <person name="Rea M.C."/>
            <person name="O'Sullivan O."/>
            <person name="Ritari J."/>
            <person name="Douillard F.P."/>
            <person name="Paul Ross R."/>
            <person name="Yang R."/>
            <person name="Briner A.E."/>
            <person name="Felis G.E."/>
            <person name="de Vos W.M."/>
            <person name="Barrangou R."/>
            <person name="Klaenhammer T.R."/>
            <person name="Caufield P.W."/>
            <person name="Cui Y."/>
            <person name="Zhang H."/>
            <person name="O'Toole P.W."/>
        </authorList>
    </citation>
    <scope>NUCLEOTIDE SEQUENCE [LARGE SCALE GENOMIC DNA]</scope>
    <source>
        <strain evidence="2 3">ATCC BAA-66</strain>
    </source>
</reference>
<dbReference type="Proteomes" id="UP000051751">
    <property type="component" value="Unassembled WGS sequence"/>
</dbReference>
<dbReference type="InterPro" id="IPR022302">
    <property type="entry name" value="Phosphoesterase_putative"/>
</dbReference>
<gene>
    <name evidence="2" type="ORF">IV38_GL000724</name>
</gene>
<keyword evidence="2" id="KW-0378">Hydrolase</keyword>
<proteinExistence type="predicted"/>
<dbReference type="InterPro" id="IPR004843">
    <property type="entry name" value="Calcineurin-like_PHP"/>
</dbReference>
<evidence type="ECO:0000313" key="2">
    <source>
        <dbReference type="EMBL" id="KRN27232.1"/>
    </source>
</evidence>
<evidence type="ECO:0000259" key="1">
    <source>
        <dbReference type="Pfam" id="PF00149"/>
    </source>
</evidence>
<dbReference type="RefSeq" id="WP_057771199.1">
    <property type="nucleotide sequence ID" value="NZ_JQAT01000011.1"/>
</dbReference>
<feature type="domain" description="Calcineurin-like phosphoesterase" evidence="1">
    <location>
        <begin position="3"/>
        <end position="229"/>
    </location>
</feature>
<name>A0A0R2FFF3_9LACO</name>
<dbReference type="AlphaFoldDB" id="A0A0R2FFF3"/>
<protein>
    <submittedName>
        <fullName evidence="2">Phosphohydrolase</fullName>
    </submittedName>
</protein>
<dbReference type="CDD" id="cd00838">
    <property type="entry name" value="MPP_superfamily"/>
    <property type="match status" value="1"/>
</dbReference>
<comment type="caution">
    <text evidence="2">The sequence shown here is derived from an EMBL/GenBank/DDBJ whole genome shotgun (WGS) entry which is preliminary data.</text>
</comment>
<dbReference type="NCBIfam" id="TIGR03729">
    <property type="entry name" value="acc_ester"/>
    <property type="match status" value="1"/>
</dbReference>
<dbReference type="Gene3D" id="3.60.21.10">
    <property type="match status" value="1"/>
</dbReference>
<dbReference type="GO" id="GO:0016787">
    <property type="term" value="F:hydrolase activity"/>
    <property type="evidence" value="ECO:0007669"/>
    <property type="project" value="UniProtKB-KW"/>
</dbReference>
<accession>A0A0R2FFF3</accession>
<evidence type="ECO:0000313" key="3">
    <source>
        <dbReference type="Proteomes" id="UP000051751"/>
    </source>
</evidence>